<feature type="transmembrane region" description="Helical" evidence="2">
    <location>
        <begin position="142"/>
        <end position="160"/>
    </location>
</feature>
<comment type="caution">
    <text evidence="4">The sequence shown here is derived from an EMBL/GenBank/DDBJ whole genome shotgun (WGS) entry which is preliminary data.</text>
</comment>
<proteinExistence type="predicted"/>
<dbReference type="Pfam" id="PF13559">
    <property type="entry name" value="DUF4129"/>
    <property type="match status" value="1"/>
</dbReference>
<evidence type="ECO:0000313" key="5">
    <source>
        <dbReference type="Proteomes" id="UP001551584"/>
    </source>
</evidence>
<keyword evidence="2" id="KW-0472">Membrane</keyword>
<feature type="transmembrane region" description="Helical" evidence="2">
    <location>
        <begin position="166"/>
        <end position="183"/>
    </location>
</feature>
<dbReference type="Proteomes" id="UP001551584">
    <property type="component" value="Unassembled WGS sequence"/>
</dbReference>
<dbReference type="SUPFAM" id="SSF54001">
    <property type="entry name" value="Cysteine proteinases"/>
    <property type="match status" value="1"/>
</dbReference>
<evidence type="ECO:0000256" key="2">
    <source>
        <dbReference type="SAM" id="Phobius"/>
    </source>
</evidence>
<dbReference type="SMART" id="SM00460">
    <property type="entry name" value="TGc"/>
    <property type="match status" value="1"/>
</dbReference>
<dbReference type="Pfam" id="PF11992">
    <property type="entry name" value="TgpA_N"/>
    <property type="match status" value="1"/>
</dbReference>
<dbReference type="Gene3D" id="3.10.620.30">
    <property type="match status" value="1"/>
</dbReference>
<feature type="transmembrane region" description="Helical" evidence="2">
    <location>
        <begin position="118"/>
        <end position="137"/>
    </location>
</feature>
<dbReference type="InterPro" id="IPR002931">
    <property type="entry name" value="Transglutaminase-like"/>
</dbReference>
<evidence type="ECO:0000313" key="4">
    <source>
        <dbReference type="EMBL" id="MEU9577734.1"/>
    </source>
</evidence>
<evidence type="ECO:0000259" key="3">
    <source>
        <dbReference type="SMART" id="SM00460"/>
    </source>
</evidence>
<keyword evidence="5" id="KW-1185">Reference proteome</keyword>
<dbReference type="RefSeq" id="WP_359271142.1">
    <property type="nucleotide sequence ID" value="NZ_JBEZNA010000018.1"/>
</dbReference>
<keyword evidence="2" id="KW-0812">Transmembrane</keyword>
<dbReference type="EMBL" id="JBEZNA010000018">
    <property type="protein sequence ID" value="MEU9577734.1"/>
    <property type="molecule type" value="Genomic_DNA"/>
</dbReference>
<keyword evidence="2" id="KW-1133">Transmembrane helix</keyword>
<dbReference type="InterPro" id="IPR038765">
    <property type="entry name" value="Papain-like_cys_pep_sf"/>
</dbReference>
<feature type="domain" description="Transglutaminase-like" evidence="3">
    <location>
        <begin position="471"/>
        <end position="541"/>
    </location>
</feature>
<feature type="region of interest" description="Disordered" evidence="1">
    <location>
        <begin position="538"/>
        <end position="582"/>
    </location>
</feature>
<protein>
    <submittedName>
        <fullName evidence="4">DUF3488 and transglutaminase-like domain-containing protein</fullName>
    </submittedName>
</protein>
<evidence type="ECO:0000256" key="1">
    <source>
        <dbReference type="SAM" id="MobiDB-lite"/>
    </source>
</evidence>
<feature type="transmembrane region" description="Helical" evidence="2">
    <location>
        <begin position="31"/>
        <end position="49"/>
    </location>
</feature>
<dbReference type="InterPro" id="IPR021878">
    <property type="entry name" value="TgpA_N"/>
</dbReference>
<dbReference type="PANTHER" id="PTHR42736:SF1">
    <property type="entry name" value="PROTEIN-GLUTAMINE GAMMA-GLUTAMYLTRANSFERASE"/>
    <property type="match status" value="1"/>
</dbReference>
<feature type="transmembrane region" description="Helical" evidence="2">
    <location>
        <begin position="215"/>
        <end position="238"/>
    </location>
</feature>
<dbReference type="Pfam" id="PF01841">
    <property type="entry name" value="Transglut_core"/>
    <property type="match status" value="1"/>
</dbReference>
<feature type="transmembrane region" description="Helical" evidence="2">
    <location>
        <begin position="58"/>
        <end position="76"/>
    </location>
</feature>
<reference evidence="4 5" key="1">
    <citation type="submission" date="2024-06" db="EMBL/GenBank/DDBJ databases">
        <title>The Natural Products Discovery Center: Release of the First 8490 Sequenced Strains for Exploring Actinobacteria Biosynthetic Diversity.</title>
        <authorList>
            <person name="Kalkreuter E."/>
            <person name="Kautsar S.A."/>
            <person name="Yang D."/>
            <person name="Bader C.D."/>
            <person name="Teijaro C.N."/>
            <person name="Fluegel L."/>
            <person name="Davis C.M."/>
            <person name="Simpson J.R."/>
            <person name="Lauterbach L."/>
            <person name="Steele A.D."/>
            <person name="Gui C."/>
            <person name="Meng S."/>
            <person name="Li G."/>
            <person name="Viehrig K."/>
            <person name="Ye F."/>
            <person name="Su P."/>
            <person name="Kiefer A.F."/>
            <person name="Nichols A."/>
            <person name="Cepeda A.J."/>
            <person name="Yan W."/>
            <person name="Fan B."/>
            <person name="Jiang Y."/>
            <person name="Adhikari A."/>
            <person name="Zheng C.-J."/>
            <person name="Schuster L."/>
            <person name="Cowan T.M."/>
            <person name="Smanski M.J."/>
            <person name="Chevrette M.G."/>
            <person name="De Carvalho L.P.S."/>
            <person name="Shen B."/>
        </authorList>
    </citation>
    <scope>NUCLEOTIDE SEQUENCE [LARGE SCALE GENOMIC DNA]</scope>
    <source>
        <strain evidence="4 5">NPDC048117</strain>
    </source>
</reference>
<gene>
    <name evidence="4" type="ORF">AB0D95_10770</name>
</gene>
<name>A0ABV3ENG2_9ACTN</name>
<feature type="compositionally biased region" description="Low complexity" evidence="1">
    <location>
        <begin position="572"/>
        <end position="582"/>
    </location>
</feature>
<accession>A0ABV3ENG2</accession>
<sequence>MGVTARKTLASVAATLLTATALLPLIDKGSWFPRAFLAVLLTAGVGAAARRLSMPRPAVVAVQLVASLALLSFYFARRQAVAGVLPGPGAVRRLARLLRQGLADVTEYATPAPLTDGIALLLIGGVLVIGLLVNALAVTYGLAAPAGLPLLALYSVAAGLSDEGTHWFSFCLAAAGYLALLLADGRERLTRWGRAFGGAGTVSPARSGQRAGRRIGAVALGVALLAPAALPSLGGGLVGGGSGDGRGDGPGGPVSSVDLLVELRDNLNESDDRTALTVRTTSRRTGDLYLRIVSLDEFDGRTWEASPRRTVAVPDRFPTPPGLGPQVDRREVTSRISAADWYRQRHLPMPYPATWADAPGAWRLDPVGLTVAGGGEATTGGRSWQVASLEVLPTREQLAGAPAPGPELRNFTELPSSLPEEVSEQAREVTEGARNAYEQAVALQEWFSLTGRFTYDTQVEVGEDPRAITRFLRDRRGFCIHFSFAMASMARSLGIPARVAVGFAPGTEQGDGSVEVSLRDAHAWPELYFEGVGWTRFEPTPTRGTRPEYTRPQTTPGATARPSRAAPEDTASAEPSARPSASVSCTVELKRLDACPEPTGPALVADGGGGPGWPGPLLWTAAGLALVLLPLSPMLWRLRVRALRLGTHGRGEADVLPHTLRVWRELTDTAWDLGIPPDDSLTPRRAAERIVRIGRPDPATAEAVHRVASAVERVLYAPRARAVPGLSADVRGACAVLRGSVSRGTRLRALLAPRSAARVRWALASRSARVRSRLSRRPA</sequence>
<dbReference type="InterPro" id="IPR025403">
    <property type="entry name" value="TgpA-like_C"/>
</dbReference>
<dbReference type="InterPro" id="IPR052901">
    <property type="entry name" value="Bact_TGase-like"/>
</dbReference>
<dbReference type="PANTHER" id="PTHR42736">
    <property type="entry name" value="PROTEIN-GLUTAMINE GAMMA-GLUTAMYLTRANSFERASE"/>
    <property type="match status" value="1"/>
</dbReference>
<organism evidence="4 5">
    <name type="scientific">Streptomyces chilikensis</name>
    <dbReference type="NCBI Taxonomy" id="1194079"/>
    <lineage>
        <taxon>Bacteria</taxon>
        <taxon>Bacillati</taxon>
        <taxon>Actinomycetota</taxon>
        <taxon>Actinomycetes</taxon>
        <taxon>Kitasatosporales</taxon>
        <taxon>Streptomycetaceae</taxon>
        <taxon>Streptomyces</taxon>
    </lineage>
</organism>